<dbReference type="SUPFAM" id="SSF102114">
    <property type="entry name" value="Radical SAM enzymes"/>
    <property type="match status" value="1"/>
</dbReference>
<protein>
    <submittedName>
        <fullName evidence="8">Hopanoid biosynthesis associated radical SAM protein HpnJ</fullName>
    </submittedName>
</protein>
<dbReference type="InterPro" id="IPR051198">
    <property type="entry name" value="BchE-like"/>
</dbReference>
<dbReference type="Proteomes" id="UP000463939">
    <property type="component" value="Chromosome"/>
</dbReference>
<keyword evidence="5" id="KW-0411">Iron-sulfur</keyword>
<dbReference type="GO" id="GO:0046872">
    <property type="term" value="F:metal ion binding"/>
    <property type="evidence" value="ECO:0007669"/>
    <property type="project" value="UniProtKB-KW"/>
</dbReference>
<dbReference type="GO" id="GO:0051539">
    <property type="term" value="F:4 iron, 4 sulfur cluster binding"/>
    <property type="evidence" value="ECO:0007669"/>
    <property type="project" value="UniProtKB-KW"/>
</dbReference>
<dbReference type="InterPro" id="IPR023404">
    <property type="entry name" value="rSAM_horseshoe"/>
</dbReference>
<evidence type="ECO:0000256" key="5">
    <source>
        <dbReference type="ARBA" id="ARBA00023014"/>
    </source>
</evidence>
<dbReference type="Gene3D" id="3.80.30.20">
    <property type="entry name" value="tm_1862 like domain"/>
    <property type="match status" value="1"/>
</dbReference>
<dbReference type="GO" id="GO:0003824">
    <property type="term" value="F:catalytic activity"/>
    <property type="evidence" value="ECO:0007669"/>
    <property type="project" value="InterPro"/>
</dbReference>
<dbReference type="InterPro" id="IPR058240">
    <property type="entry name" value="rSAM_sf"/>
</dbReference>
<dbReference type="PROSITE" id="PS51918">
    <property type="entry name" value="RADICAL_SAM"/>
    <property type="match status" value="1"/>
</dbReference>
<evidence type="ECO:0000256" key="1">
    <source>
        <dbReference type="ARBA" id="ARBA00001966"/>
    </source>
</evidence>
<dbReference type="GO" id="GO:0005829">
    <property type="term" value="C:cytosol"/>
    <property type="evidence" value="ECO:0007669"/>
    <property type="project" value="TreeGrafter"/>
</dbReference>
<dbReference type="RefSeq" id="WP_162083516.1">
    <property type="nucleotide sequence ID" value="NZ_AP021881.1"/>
</dbReference>
<feature type="domain" description="B12-binding" evidence="6">
    <location>
        <begin position="42"/>
        <end position="176"/>
    </location>
</feature>
<evidence type="ECO:0000256" key="2">
    <source>
        <dbReference type="ARBA" id="ARBA00022691"/>
    </source>
</evidence>
<evidence type="ECO:0000259" key="6">
    <source>
        <dbReference type="PROSITE" id="PS51332"/>
    </source>
</evidence>
<dbReference type="InterPro" id="IPR007197">
    <property type="entry name" value="rSAM"/>
</dbReference>
<dbReference type="Pfam" id="PF02310">
    <property type="entry name" value="B12-binding"/>
    <property type="match status" value="1"/>
</dbReference>
<dbReference type="Gene3D" id="3.40.50.280">
    <property type="entry name" value="Cobalamin-binding domain"/>
    <property type="match status" value="1"/>
</dbReference>
<dbReference type="EMBL" id="AP021881">
    <property type="protein sequence ID" value="BBO99468.1"/>
    <property type="molecule type" value="Genomic_DNA"/>
</dbReference>
<evidence type="ECO:0000256" key="3">
    <source>
        <dbReference type="ARBA" id="ARBA00022723"/>
    </source>
</evidence>
<accession>A0A809RCI9</accession>
<comment type="cofactor">
    <cofactor evidence="1">
        <name>[4Fe-4S] cluster</name>
        <dbReference type="ChEBI" id="CHEBI:49883"/>
    </cofactor>
</comment>
<dbReference type="SFLD" id="SFLDG01123">
    <property type="entry name" value="methyltransferase_(Class_B)"/>
    <property type="match status" value="1"/>
</dbReference>
<dbReference type="PANTHER" id="PTHR43409">
    <property type="entry name" value="ANAEROBIC MAGNESIUM-PROTOPORPHYRIN IX MONOMETHYL ESTER CYCLASE-RELATED"/>
    <property type="match status" value="1"/>
</dbReference>
<dbReference type="SFLD" id="SFLDS00029">
    <property type="entry name" value="Radical_SAM"/>
    <property type="match status" value="1"/>
</dbReference>
<dbReference type="KEGG" id="sniv:SFSGTM_01770"/>
<dbReference type="SMART" id="SM00729">
    <property type="entry name" value="Elp3"/>
    <property type="match status" value="1"/>
</dbReference>
<keyword evidence="3" id="KW-0479">Metal-binding</keyword>
<keyword evidence="4" id="KW-0408">Iron</keyword>
<dbReference type="InterPro" id="IPR006638">
    <property type="entry name" value="Elp3/MiaA/NifB-like_rSAM"/>
</dbReference>
<dbReference type="InterPro" id="IPR034466">
    <property type="entry name" value="Methyltransferase_Class_B"/>
</dbReference>
<keyword evidence="9" id="KW-1185">Reference proteome</keyword>
<dbReference type="PANTHER" id="PTHR43409:SF16">
    <property type="entry name" value="SLR0320 PROTEIN"/>
    <property type="match status" value="1"/>
</dbReference>
<reference evidence="9" key="1">
    <citation type="submission" date="2019-11" db="EMBL/GenBank/DDBJ databases">
        <title>Isolation and characterization of a novel species in the genus Sulfuriferula.</title>
        <authorList>
            <person name="Mochizuki J."/>
            <person name="Kojima H."/>
            <person name="Fukui M."/>
        </authorList>
    </citation>
    <scope>NUCLEOTIDE SEQUENCE [LARGE SCALE GENOMIC DNA]</scope>
    <source>
        <strain evidence="9">SGTM</strain>
    </source>
</reference>
<dbReference type="GO" id="GO:0031419">
    <property type="term" value="F:cobalamin binding"/>
    <property type="evidence" value="ECO:0007669"/>
    <property type="project" value="InterPro"/>
</dbReference>
<evidence type="ECO:0000313" key="8">
    <source>
        <dbReference type="EMBL" id="BBO99468.1"/>
    </source>
</evidence>
<dbReference type="InterPro" id="IPR036724">
    <property type="entry name" value="Cobalamin-bd_sf"/>
</dbReference>
<organism evidence="8 9">
    <name type="scientific">Sulfuriferula nivalis</name>
    <dbReference type="NCBI Taxonomy" id="2675298"/>
    <lineage>
        <taxon>Bacteria</taxon>
        <taxon>Pseudomonadati</taxon>
        <taxon>Pseudomonadota</taxon>
        <taxon>Betaproteobacteria</taxon>
        <taxon>Nitrosomonadales</taxon>
        <taxon>Sulfuricellaceae</taxon>
        <taxon>Sulfuriferula</taxon>
    </lineage>
</organism>
<evidence type="ECO:0000256" key="4">
    <source>
        <dbReference type="ARBA" id="ARBA00023004"/>
    </source>
</evidence>
<proteinExistence type="predicted"/>
<keyword evidence="2" id="KW-0949">S-adenosyl-L-methionine</keyword>
<name>A0A809RCI9_9PROT</name>
<dbReference type="PROSITE" id="PS51332">
    <property type="entry name" value="B12_BINDING"/>
    <property type="match status" value="1"/>
</dbReference>
<evidence type="ECO:0000259" key="7">
    <source>
        <dbReference type="PROSITE" id="PS51918"/>
    </source>
</evidence>
<dbReference type="SUPFAM" id="SSF52242">
    <property type="entry name" value="Cobalamin (vitamin B12)-binding domain"/>
    <property type="match status" value="1"/>
</dbReference>
<sequence length="628" mass="70708">MKVLFTNPPWYKAPTATQPGWRGVRAGSRWPHTFEVHSHTIKDGMIAELVGGYLPFPVWLATAAAFAKREGFDTVLRDSLSMGETYESFYDFVKDCAPDFVMLESSTPTVRSDLEIAARIRTLVPNVKILFTGLHVEFEQEDFLEAHPEIDYTIYGEYEVPTLKLLCALRDGNDLDDIPALIHRNNGTVKKNKDEPQPANVIKIQKNPFARLPDLSTFPWAERDGLPNLNYFDGVCGLERPQLQLMATRGCPYGCIFCAWPQMLFRGPRYRKRSADDVIDEIKANLAKVPYKSIYIDDDTFNISKEYVLEFSKKMIAAGIGGVIPWSTMGRADLMDRQTLEALRDAGLFSIKYGVESGDQAIIDEIDKRMNVEKNIAMIRLTKELGIRVHLTFTFGLPSDTAETIEATIALACSLPADTVQFSIATPFPGTEMYRMYDEKGWIVSKNWDDYNGSTVAVSRTENFTGAELEAYVAEAYRRFDKAQVERSFSAGQAMEKLRIAAAALSPGDSVVVMQTSRVPLTRWMLSTLQSFGLDVHVVTPMRFKDEFASMVSKDKIHSMTGHSHFSYELNREWASKLRAEHQFKGVFIPYTFESRDGYGEVEQLAEILGGRIVAGITQRGNLFSYAA</sequence>
<dbReference type="Pfam" id="PF04055">
    <property type="entry name" value="Radical_SAM"/>
    <property type="match status" value="1"/>
</dbReference>
<gene>
    <name evidence="8" type="primary">hpnJ</name>
    <name evidence="8" type="ORF">SFSGTM_01770</name>
</gene>
<dbReference type="InterPro" id="IPR006158">
    <property type="entry name" value="Cobalamin-bd"/>
</dbReference>
<dbReference type="SFLD" id="SFLDG01082">
    <property type="entry name" value="B12-binding_domain_containing"/>
    <property type="match status" value="1"/>
</dbReference>
<evidence type="ECO:0000313" key="9">
    <source>
        <dbReference type="Proteomes" id="UP000463939"/>
    </source>
</evidence>
<dbReference type="AlphaFoldDB" id="A0A809RCI9"/>
<feature type="domain" description="Radical SAM core" evidence="7">
    <location>
        <begin position="237"/>
        <end position="465"/>
    </location>
</feature>
<dbReference type="CDD" id="cd01335">
    <property type="entry name" value="Radical_SAM"/>
    <property type="match status" value="1"/>
</dbReference>